<dbReference type="SUPFAM" id="SSF53335">
    <property type="entry name" value="S-adenosyl-L-methionine-dependent methyltransferases"/>
    <property type="match status" value="1"/>
</dbReference>
<accession>A0AAQ3UQI8</accession>
<protein>
    <submittedName>
        <fullName evidence="4">Uncharacterized protein</fullName>
    </submittedName>
</protein>
<dbReference type="InterPro" id="IPR042086">
    <property type="entry name" value="MeTrfase_capping"/>
</dbReference>
<name>A0AAQ3UQI8_PASNO</name>
<dbReference type="EMBL" id="CP144753">
    <property type="protein sequence ID" value="WVZ94565.1"/>
    <property type="molecule type" value="Genomic_DNA"/>
</dbReference>
<comment type="similarity">
    <text evidence="1">Belongs to the methyltransferase superfamily. Type-7 methyltransferase family. SABATH subfamily.</text>
</comment>
<sequence>MASKGCLCVNQGDGEAGYARNSAMQSAEQNKMKPIIEEAVTSLLKSATHVPSTMLIGDLGCSSGPNALGLVSTAVDAVFHRCAALNGQPPPELSVVLNDLPDNDFNYGCNNIYHKQTKNATVYFSALQCISPLKTLDLNTADVAKRLVLLQQGTQSLGRVLTGIVPGSFYKRLFPSNSLHLVVSSNSLHWLSEAPEDLKSNSIPLHDEDEGLRRARRSMIIQAYRRQFRKDFTLFLNLRAQELVLGGRMVVCMLGSRGYHHMAPLSDISDIITSSLNDMASRGVISRKMLDCFYVPMHGPSDMELQEIIEDEGSFNLNKMEVHETEINVAAPNMIARTMRALFEPMMVHHFGLSGKLMDEFVRTLEQQLTPGSPQHAALHIDDRAT</sequence>
<organism evidence="4 5">
    <name type="scientific">Paspalum notatum var. saurae</name>
    <dbReference type="NCBI Taxonomy" id="547442"/>
    <lineage>
        <taxon>Eukaryota</taxon>
        <taxon>Viridiplantae</taxon>
        <taxon>Streptophyta</taxon>
        <taxon>Embryophyta</taxon>
        <taxon>Tracheophyta</taxon>
        <taxon>Spermatophyta</taxon>
        <taxon>Magnoliopsida</taxon>
        <taxon>Liliopsida</taxon>
        <taxon>Poales</taxon>
        <taxon>Poaceae</taxon>
        <taxon>PACMAD clade</taxon>
        <taxon>Panicoideae</taxon>
        <taxon>Andropogonodae</taxon>
        <taxon>Paspaleae</taxon>
        <taxon>Paspalinae</taxon>
        <taxon>Paspalum</taxon>
    </lineage>
</organism>
<dbReference type="GO" id="GO:0046872">
    <property type="term" value="F:metal ion binding"/>
    <property type="evidence" value="ECO:0007669"/>
    <property type="project" value="UniProtKB-KW"/>
</dbReference>
<dbReference type="AlphaFoldDB" id="A0AAQ3UQI8"/>
<keyword evidence="5" id="KW-1185">Reference proteome</keyword>
<evidence type="ECO:0000313" key="5">
    <source>
        <dbReference type="Proteomes" id="UP001341281"/>
    </source>
</evidence>
<dbReference type="Gene3D" id="3.40.50.150">
    <property type="entry name" value="Vaccinia Virus protein VP39"/>
    <property type="match status" value="1"/>
</dbReference>
<dbReference type="Gene3D" id="1.10.1200.270">
    <property type="entry name" value="Methyltransferase, alpha-helical capping domain"/>
    <property type="match status" value="1"/>
</dbReference>
<dbReference type="Pfam" id="PF03492">
    <property type="entry name" value="Methyltransf_7"/>
    <property type="match status" value="1"/>
</dbReference>
<dbReference type="GO" id="GO:0008168">
    <property type="term" value="F:methyltransferase activity"/>
    <property type="evidence" value="ECO:0007669"/>
    <property type="project" value="InterPro"/>
</dbReference>
<proteinExistence type="inferred from homology"/>
<keyword evidence="2" id="KW-0479">Metal-binding</keyword>
<dbReference type="InterPro" id="IPR029063">
    <property type="entry name" value="SAM-dependent_MTases_sf"/>
</dbReference>
<evidence type="ECO:0000313" key="4">
    <source>
        <dbReference type="EMBL" id="WVZ94565.1"/>
    </source>
</evidence>
<dbReference type="Proteomes" id="UP001341281">
    <property type="component" value="Chromosome 09"/>
</dbReference>
<dbReference type="InterPro" id="IPR005299">
    <property type="entry name" value="MeTrfase_7"/>
</dbReference>
<keyword evidence="3" id="KW-0460">Magnesium</keyword>
<evidence type="ECO:0000256" key="3">
    <source>
        <dbReference type="ARBA" id="ARBA00022842"/>
    </source>
</evidence>
<gene>
    <name evidence="4" type="ORF">U9M48_040444</name>
</gene>
<evidence type="ECO:0000256" key="1">
    <source>
        <dbReference type="ARBA" id="ARBA00008908"/>
    </source>
</evidence>
<evidence type="ECO:0000256" key="2">
    <source>
        <dbReference type="ARBA" id="ARBA00022723"/>
    </source>
</evidence>
<dbReference type="PANTHER" id="PTHR31009">
    <property type="entry name" value="S-ADENOSYL-L-METHIONINE:CARBOXYL METHYLTRANSFERASE FAMILY PROTEIN"/>
    <property type="match status" value="1"/>
</dbReference>
<reference evidence="4 5" key="1">
    <citation type="submission" date="2024-02" db="EMBL/GenBank/DDBJ databases">
        <title>High-quality chromosome-scale genome assembly of Pensacola bahiagrass (Paspalum notatum Flugge var. saurae).</title>
        <authorList>
            <person name="Vega J.M."/>
            <person name="Podio M."/>
            <person name="Orjuela J."/>
            <person name="Siena L.A."/>
            <person name="Pessino S.C."/>
            <person name="Combes M.C."/>
            <person name="Mariac C."/>
            <person name="Albertini E."/>
            <person name="Pupilli F."/>
            <person name="Ortiz J.P.A."/>
            <person name="Leblanc O."/>
        </authorList>
    </citation>
    <scope>NUCLEOTIDE SEQUENCE [LARGE SCALE GENOMIC DNA]</scope>
    <source>
        <strain evidence="4">R1</strain>
        <tissue evidence="4">Leaf</tissue>
    </source>
</reference>
<feature type="non-terminal residue" evidence="4">
    <location>
        <position position="1"/>
    </location>
</feature>